<feature type="compositionally biased region" description="Low complexity" evidence="1">
    <location>
        <begin position="459"/>
        <end position="473"/>
    </location>
</feature>
<protein>
    <submittedName>
        <fullName evidence="2">Basic proline-rich protein-like</fullName>
    </submittedName>
</protein>
<dbReference type="AlphaFoldDB" id="A0AAX6H4L0"/>
<comment type="caution">
    <text evidence="2">The sequence shown here is derived from an EMBL/GenBank/DDBJ whole genome shotgun (WGS) entry which is preliminary data.</text>
</comment>
<feature type="region of interest" description="Disordered" evidence="1">
    <location>
        <begin position="292"/>
        <end position="315"/>
    </location>
</feature>
<feature type="region of interest" description="Disordered" evidence="1">
    <location>
        <begin position="1"/>
        <end position="38"/>
    </location>
</feature>
<dbReference type="EMBL" id="JANAVB010012601">
    <property type="protein sequence ID" value="KAJ6835959.1"/>
    <property type="molecule type" value="Genomic_DNA"/>
</dbReference>
<accession>A0AAX6H4L0</accession>
<name>A0AAX6H4L0_IRIPA</name>
<keyword evidence="3" id="KW-1185">Reference proteome</keyword>
<evidence type="ECO:0000313" key="3">
    <source>
        <dbReference type="Proteomes" id="UP001140949"/>
    </source>
</evidence>
<feature type="compositionally biased region" description="Pro residues" evidence="1">
    <location>
        <begin position="394"/>
        <end position="408"/>
    </location>
</feature>
<reference evidence="2" key="1">
    <citation type="journal article" date="2023" name="GigaByte">
        <title>Genome assembly of the bearded iris, Iris pallida Lam.</title>
        <authorList>
            <person name="Bruccoleri R.E."/>
            <person name="Oakeley E.J."/>
            <person name="Faust A.M.E."/>
            <person name="Altorfer M."/>
            <person name="Dessus-Babus S."/>
            <person name="Burckhardt D."/>
            <person name="Oertli M."/>
            <person name="Naumann U."/>
            <person name="Petersen F."/>
            <person name="Wong J."/>
        </authorList>
    </citation>
    <scope>NUCLEOTIDE SEQUENCE</scope>
    <source>
        <strain evidence="2">GSM-AAB239-AS_SAM_17_03QT</strain>
    </source>
</reference>
<reference evidence="2" key="2">
    <citation type="submission" date="2023-04" db="EMBL/GenBank/DDBJ databases">
        <authorList>
            <person name="Bruccoleri R.E."/>
            <person name="Oakeley E.J."/>
            <person name="Faust A.-M."/>
            <person name="Dessus-Babus S."/>
            <person name="Altorfer M."/>
            <person name="Burckhardt D."/>
            <person name="Oertli M."/>
            <person name="Naumann U."/>
            <person name="Petersen F."/>
            <person name="Wong J."/>
        </authorList>
    </citation>
    <scope>NUCLEOTIDE SEQUENCE</scope>
    <source>
        <strain evidence="2">GSM-AAB239-AS_SAM_17_03QT</strain>
        <tissue evidence="2">Leaf</tissue>
    </source>
</reference>
<feature type="compositionally biased region" description="Low complexity" evidence="1">
    <location>
        <begin position="359"/>
        <end position="373"/>
    </location>
</feature>
<evidence type="ECO:0000313" key="2">
    <source>
        <dbReference type="EMBL" id="KAJ6835959.1"/>
    </source>
</evidence>
<feature type="region of interest" description="Disordered" evidence="1">
    <location>
        <begin position="66"/>
        <end position="263"/>
    </location>
</feature>
<dbReference type="Proteomes" id="UP001140949">
    <property type="component" value="Unassembled WGS sequence"/>
</dbReference>
<feature type="compositionally biased region" description="Low complexity" evidence="1">
    <location>
        <begin position="119"/>
        <end position="135"/>
    </location>
</feature>
<organism evidence="2 3">
    <name type="scientific">Iris pallida</name>
    <name type="common">Sweet iris</name>
    <dbReference type="NCBI Taxonomy" id="29817"/>
    <lineage>
        <taxon>Eukaryota</taxon>
        <taxon>Viridiplantae</taxon>
        <taxon>Streptophyta</taxon>
        <taxon>Embryophyta</taxon>
        <taxon>Tracheophyta</taxon>
        <taxon>Spermatophyta</taxon>
        <taxon>Magnoliopsida</taxon>
        <taxon>Liliopsida</taxon>
        <taxon>Asparagales</taxon>
        <taxon>Iridaceae</taxon>
        <taxon>Iridoideae</taxon>
        <taxon>Irideae</taxon>
        <taxon>Iris</taxon>
    </lineage>
</organism>
<feature type="compositionally biased region" description="Low complexity" evidence="1">
    <location>
        <begin position="24"/>
        <end position="35"/>
    </location>
</feature>
<feature type="compositionally biased region" description="Pro residues" evidence="1">
    <location>
        <begin position="136"/>
        <end position="150"/>
    </location>
</feature>
<feature type="compositionally biased region" description="Low complexity" evidence="1">
    <location>
        <begin position="409"/>
        <end position="419"/>
    </location>
</feature>
<proteinExistence type="predicted"/>
<feature type="region of interest" description="Disordered" evidence="1">
    <location>
        <begin position="359"/>
        <end position="485"/>
    </location>
</feature>
<feature type="compositionally biased region" description="Low complexity" evidence="1">
    <location>
        <begin position="151"/>
        <end position="170"/>
    </location>
</feature>
<gene>
    <name evidence="2" type="ORF">M6B38_329640</name>
</gene>
<feature type="compositionally biased region" description="Pro residues" evidence="1">
    <location>
        <begin position="420"/>
        <end position="432"/>
    </location>
</feature>
<sequence>MKMKKQVGAGAPLLATPPPPPPGGRLVRLAGRPPRLGWPPHPPPPHRWLSPLHPFPLLASHRLAPSTLAPPSFRRPPPAVRGFLFGERPPPFPPSPHPRDVVPVTPRRRRARRWPPLAPATRPGVLGPLPESSPARSPPSGPSPPRPDPLSPRSVAAPSSPVAPPASVTAFSLQWPTPAASSLRPPGCSGSPDPPPFLRPRARWRPPSSSTTAWVHSLELGTVASPQPPSGRVSTSGRAVPPSPAVAALSLHRDARSGSSVPFAAPVPPPFPHLLPLVPPAVAGLAPPPAIPPSPWPRTSPFDVPGFPQPPPAGRALPLLVSLRRLPGASPLLPLVWSSLTLSPGGGPSLSRRLSPRQWLLSPVGGPSSGLSPTASPAHHDFRRQARARSPEQWQPPPRPVQPLPPSPFSSRRQTATPAPTCPPPRPPPQRLPHPVGRLVQAALPREARGASCNPPPSSSALPLRAARPPCSACTPGSAPIWQPA</sequence>
<evidence type="ECO:0000256" key="1">
    <source>
        <dbReference type="SAM" id="MobiDB-lite"/>
    </source>
</evidence>